<name>A0A6J4N944_9CHLR</name>
<dbReference type="AlphaFoldDB" id="A0A6J4N944"/>
<evidence type="ECO:0000313" key="1">
    <source>
        <dbReference type="EMBL" id="CAA9381338.1"/>
    </source>
</evidence>
<dbReference type="EMBL" id="CADCTR010003082">
    <property type="protein sequence ID" value="CAA9381338.1"/>
    <property type="molecule type" value="Genomic_DNA"/>
</dbReference>
<gene>
    <name evidence="1" type="ORF">AVDCRST_MAG93-9197</name>
</gene>
<accession>A0A6J4N944</accession>
<organism evidence="1">
    <name type="scientific">uncultured Chloroflexia bacterium</name>
    <dbReference type="NCBI Taxonomy" id="1672391"/>
    <lineage>
        <taxon>Bacteria</taxon>
        <taxon>Bacillati</taxon>
        <taxon>Chloroflexota</taxon>
        <taxon>Chloroflexia</taxon>
        <taxon>environmental samples</taxon>
    </lineage>
</organism>
<reference evidence="1" key="1">
    <citation type="submission" date="2020-02" db="EMBL/GenBank/DDBJ databases">
        <authorList>
            <person name="Meier V. D."/>
        </authorList>
    </citation>
    <scope>NUCLEOTIDE SEQUENCE</scope>
    <source>
        <strain evidence="1">AVDCRST_MAG93</strain>
    </source>
</reference>
<proteinExistence type="predicted"/>
<protein>
    <submittedName>
        <fullName evidence="1">Uncharacterized protein</fullName>
    </submittedName>
</protein>
<sequence length="50" mass="5498">MVRHRRPSGESLGFTAEGAWSGNMLMLRMLGYITAGAIPRMKILAEHPAD</sequence>